<comment type="caution">
    <text evidence="1">The sequence shown here is derived from an EMBL/GenBank/DDBJ whole genome shotgun (WGS) entry which is preliminary data.</text>
</comment>
<gene>
    <name evidence="1" type="ORF">AVEN_243268_1</name>
</gene>
<accession>A0A4Y2M7E9</accession>
<keyword evidence="2" id="KW-1185">Reference proteome</keyword>
<name>A0A4Y2M7E9_ARAVE</name>
<evidence type="ECO:0000313" key="1">
    <source>
        <dbReference type="EMBL" id="GBN22599.1"/>
    </source>
</evidence>
<organism evidence="1 2">
    <name type="scientific">Araneus ventricosus</name>
    <name type="common">Orbweaver spider</name>
    <name type="synonym">Epeira ventricosa</name>
    <dbReference type="NCBI Taxonomy" id="182803"/>
    <lineage>
        <taxon>Eukaryota</taxon>
        <taxon>Metazoa</taxon>
        <taxon>Ecdysozoa</taxon>
        <taxon>Arthropoda</taxon>
        <taxon>Chelicerata</taxon>
        <taxon>Arachnida</taxon>
        <taxon>Araneae</taxon>
        <taxon>Araneomorphae</taxon>
        <taxon>Entelegynae</taxon>
        <taxon>Araneoidea</taxon>
        <taxon>Araneidae</taxon>
        <taxon>Araneus</taxon>
    </lineage>
</organism>
<reference evidence="1 2" key="1">
    <citation type="journal article" date="2019" name="Sci. Rep.">
        <title>Orb-weaving spider Araneus ventricosus genome elucidates the spidroin gene catalogue.</title>
        <authorList>
            <person name="Kono N."/>
            <person name="Nakamura H."/>
            <person name="Ohtoshi R."/>
            <person name="Moran D.A.P."/>
            <person name="Shinohara A."/>
            <person name="Yoshida Y."/>
            <person name="Fujiwara M."/>
            <person name="Mori M."/>
            <person name="Tomita M."/>
            <person name="Arakawa K."/>
        </authorList>
    </citation>
    <scope>NUCLEOTIDE SEQUENCE [LARGE SCALE GENOMIC DNA]</scope>
</reference>
<sequence>MPASRALETSELRRDRLEEDRLRMSASRAIETPEVRRNRLEEDRHRRAACLAWYLDTALVFLDVSHSSGVSSRRPSILRQSSSRQSLQYFRCSIALGSPFCGDLHRDSLSYFRCFYA</sequence>
<protein>
    <submittedName>
        <fullName evidence="1">Uncharacterized protein</fullName>
    </submittedName>
</protein>
<evidence type="ECO:0000313" key="2">
    <source>
        <dbReference type="Proteomes" id="UP000499080"/>
    </source>
</evidence>
<proteinExistence type="predicted"/>
<dbReference type="EMBL" id="BGPR01006881">
    <property type="protein sequence ID" value="GBN22599.1"/>
    <property type="molecule type" value="Genomic_DNA"/>
</dbReference>
<dbReference type="AlphaFoldDB" id="A0A4Y2M7E9"/>
<dbReference type="Proteomes" id="UP000499080">
    <property type="component" value="Unassembled WGS sequence"/>
</dbReference>